<keyword evidence="1" id="KW-0732">Signal</keyword>
<dbReference type="InterPro" id="IPR011659">
    <property type="entry name" value="WD40"/>
</dbReference>
<dbReference type="SUPFAM" id="SSF82171">
    <property type="entry name" value="DPP6 N-terminal domain-like"/>
    <property type="match status" value="1"/>
</dbReference>
<dbReference type="AlphaFoldDB" id="A0A9D8KZX1"/>
<sequence>MRIRSLLLALSASLLFAPQVTALAEFGIEGIGVVSTRADELRATRSADGRRLVWASNREGGAGGWDLWQATWQESRWTDARPLLLGTAADEVDPFLSADGRWLYFASNRGGGHGGFDLYRAALLDDGGFGPAQNLGATTNGADDERSPALREDDGTLLLASNRGGGAGGWDLWRARRAGDGFAAPQPMAGLNSPGDELDGSWLAGGRAVVFARGNGSGGAQLQLSHCRNGRWNAAEPLALSFNTAEGDTRAALVDASTPGELLVSGHARAPRAGGFDLYRMRAPASNGSDDCR</sequence>
<feature type="signal peptide" evidence="1">
    <location>
        <begin position="1"/>
        <end position="22"/>
    </location>
</feature>
<dbReference type="Pfam" id="PF07676">
    <property type="entry name" value="PD40"/>
    <property type="match status" value="2"/>
</dbReference>
<name>A0A9D8KZX1_9GAMM</name>
<evidence type="ECO:0000313" key="3">
    <source>
        <dbReference type="Proteomes" id="UP000664815"/>
    </source>
</evidence>
<evidence type="ECO:0000313" key="2">
    <source>
        <dbReference type="EMBL" id="MBN8798576.1"/>
    </source>
</evidence>
<dbReference type="InterPro" id="IPR011042">
    <property type="entry name" value="6-blade_b-propeller_TolB-like"/>
</dbReference>
<proteinExistence type="predicted"/>
<comment type="caution">
    <text evidence="2">The sequence shown here is derived from an EMBL/GenBank/DDBJ whole genome shotgun (WGS) entry which is preliminary data.</text>
</comment>
<protein>
    <submittedName>
        <fullName evidence="2">PD40 domain-containing protein</fullName>
    </submittedName>
</protein>
<dbReference type="EMBL" id="JAFKMG010000401">
    <property type="protein sequence ID" value="MBN8798576.1"/>
    <property type="molecule type" value="Genomic_DNA"/>
</dbReference>
<dbReference type="Gene3D" id="2.120.10.30">
    <property type="entry name" value="TolB, C-terminal domain"/>
    <property type="match status" value="1"/>
</dbReference>
<dbReference type="Proteomes" id="UP000664815">
    <property type="component" value="Unassembled WGS sequence"/>
</dbReference>
<feature type="chain" id="PRO_5038812220" evidence="1">
    <location>
        <begin position="23"/>
        <end position="293"/>
    </location>
</feature>
<gene>
    <name evidence="2" type="ORF">J0H45_04325</name>
</gene>
<accession>A0A9D8KZX1</accession>
<evidence type="ECO:0000256" key="1">
    <source>
        <dbReference type="SAM" id="SignalP"/>
    </source>
</evidence>
<organism evidence="2 3">
    <name type="scientific">Stenotrophomonas nitritireducens</name>
    <dbReference type="NCBI Taxonomy" id="83617"/>
    <lineage>
        <taxon>Bacteria</taxon>
        <taxon>Pseudomonadati</taxon>
        <taxon>Pseudomonadota</taxon>
        <taxon>Gammaproteobacteria</taxon>
        <taxon>Lysobacterales</taxon>
        <taxon>Lysobacteraceae</taxon>
        <taxon>Stenotrophomonas</taxon>
    </lineage>
</organism>
<reference evidence="2" key="1">
    <citation type="submission" date="2021-02" db="EMBL/GenBank/DDBJ databases">
        <title>Thiocyanate and organic carbon inputs drive convergent selection for specific autotrophic Afipia and Thiobacillus strains within complex microbiomes.</title>
        <authorList>
            <person name="Huddy R.J."/>
            <person name="Sachdeva R."/>
            <person name="Kadzinga F."/>
            <person name="Kantor R.S."/>
            <person name="Harrison S.T.L."/>
            <person name="Banfield J.F."/>
        </authorList>
    </citation>
    <scope>NUCLEOTIDE SEQUENCE</scope>
    <source>
        <strain evidence="2">SCN18_10_11_15_R1_P_69_7</strain>
    </source>
</reference>